<comment type="caution">
    <text evidence="2">The sequence shown here is derived from an EMBL/GenBank/DDBJ whole genome shotgun (WGS) entry which is preliminary data.</text>
</comment>
<organism evidence="2">
    <name type="scientific">marine sediment metagenome</name>
    <dbReference type="NCBI Taxonomy" id="412755"/>
    <lineage>
        <taxon>unclassified sequences</taxon>
        <taxon>metagenomes</taxon>
        <taxon>ecological metagenomes</taxon>
    </lineage>
</organism>
<dbReference type="Gene3D" id="3.90.75.20">
    <property type="match status" value="1"/>
</dbReference>
<dbReference type="SUPFAM" id="SSF54060">
    <property type="entry name" value="His-Me finger endonucleases"/>
    <property type="match status" value="1"/>
</dbReference>
<dbReference type="AlphaFoldDB" id="A0A0F9TJ30"/>
<proteinExistence type="predicted"/>
<feature type="domain" description="HNH nuclease" evidence="1">
    <location>
        <begin position="116"/>
        <end position="157"/>
    </location>
</feature>
<name>A0A0F9TJ30_9ZZZZ</name>
<protein>
    <recommendedName>
        <fullName evidence="1">HNH nuclease domain-containing protein</fullName>
    </recommendedName>
</protein>
<gene>
    <name evidence="2" type="ORF">LCGC14_0386410</name>
</gene>
<sequence>MQGRKAIYTADQLREMYWEQNMTTTEISKLFGVGMSAVAHAMNRLGVPKRSHGEQLRKQYELGKITAPLTGRAMVNWRGGRMTKAGYIYEKLHESHRFWCMARKGGGHQHGYAAQHRLVMAEHLGRPLVTEDIVHHLNGQRADNRLENLSLVDRRTHPTWAFQHAMQERIRTLEAHIANIAQLKMV</sequence>
<dbReference type="Gene3D" id="1.10.10.60">
    <property type="entry name" value="Homeodomain-like"/>
    <property type="match status" value="1"/>
</dbReference>
<dbReference type="InterPro" id="IPR003615">
    <property type="entry name" value="HNH_nuc"/>
</dbReference>
<reference evidence="2" key="1">
    <citation type="journal article" date="2015" name="Nature">
        <title>Complex archaea that bridge the gap between prokaryotes and eukaryotes.</title>
        <authorList>
            <person name="Spang A."/>
            <person name="Saw J.H."/>
            <person name="Jorgensen S.L."/>
            <person name="Zaremba-Niedzwiedzka K."/>
            <person name="Martijn J."/>
            <person name="Lind A.E."/>
            <person name="van Eijk R."/>
            <person name="Schleper C."/>
            <person name="Guy L."/>
            <person name="Ettema T.J."/>
        </authorList>
    </citation>
    <scope>NUCLEOTIDE SEQUENCE</scope>
</reference>
<evidence type="ECO:0000259" key="1">
    <source>
        <dbReference type="Pfam" id="PF13392"/>
    </source>
</evidence>
<dbReference type="Pfam" id="PF13392">
    <property type="entry name" value="HNH_3"/>
    <property type="match status" value="1"/>
</dbReference>
<evidence type="ECO:0000313" key="2">
    <source>
        <dbReference type="EMBL" id="KKN74892.1"/>
    </source>
</evidence>
<accession>A0A0F9TJ30</accession>
<dbReference type="EMBL" id="LAZR01000319">
    <property type="protein sequence ID" value="KKN74892.1"/>
    <property type="molecule type" value="Genomic_DNA"/>
</dbReference>
<dbReference type="InterPro" id="IPR044925">
    <property type="entry name" value="His-Me_finger_sf"/>
</dbReference>